<proteinExistence type="predicted"/>
<protein>
    <submittedName>
        <fullName evidence="2">DUF302 domain-containing protein</fullName>
    </submittedName>
</protein>
<gene>
    <name evidence="2" type="ORF">HUE58_06070</name>
</gene>
<keyword evidence="3" id="KW-1185">Reference proteome</keyword>
<dbReference type="CDD" id="cd14797">
    <property type="entry name" value="DUF302"/>
    <property type="match status" value="1"/>
</dbReference>
<evidence type="ECO:0000259" key="1">
    <source>
        <dbReference type="Pfam" id="PF03625"/>
    </source>
</evidence>
<name>A0A6N0HQN3_9GAMM</name>
<dbReference type="PANTHER" id="PTHR38342">
    <property type="entry name" value="SLR5037 PROTEIN"/>
    <property type="match status" value="1"/>
</dbReference>
<reference evidence="2 3" key="1">
    <citation type="submission" date="2020-05" db="EMBL/GenBank/DDBJ databases">
        <title>Horizontal transmission and recombination maintain forever young bacterial symbiont genomes.</title>
        <authorList>
            <person name="Russell S.L."/>
            <person name="Pepper-Tunick E."/>
            <person name="Svedberg J."/>
            <person name="Byrne A."/>
            <person name="Ruelas Castillo J."/>
            <person name="Vollmers C."/>
            <person name="Beinart R.A."/>
            <person name="Corbett-Detig R."/>
        </authorList>
    </citation>
    <scope>NUCLEOTIDE SEQUENCE [LARGE SCALE GENOMIC DNA]</scope>
    <source>
        <strain evidence="2">JDF_Ridge</strain>
    </source>
</reference>
<organism evidence="2 3">
    <name type="scientific">Candidatus Ruthia endofausta</name>
    <dbReference type="NCBI Taxonomy" id="2738852"/>
    <lineage>
        <taxon>Bacteria</taxon>
        <taxon>Pseudomonadati</taxon>
        <taxon>Pseudomonadota</taxon>
        <taxon>Gammaproteobacteria</taxon>
        <taxon>Candidatus Pseudothioglobaceae</taxon>
        <taxon>Candidatus Ruthturnera</taxon>
    </lineage>
</organism>
<dbReference type="Pfam" id="PF03625">
    <property type="entry name" value="DUF302"/>
    <property type="match status" value="1"/>
</dbReference>
<dbReference type="PANTHER" id="PTHR38342:SF1">
    <property type="entry name" value="SLR5037 PROTEIN"/>
    <property type="match status" value="1"/>
</dbReference>
<dbReference type="SUPFAM" id="SSF103247">
    <property type="entry name" value="TT1751-like"/>
    <property type="match status" value="1"/>
</dbReference>
<dbReference type="KEGG" id="reo:HUE58_06070"/>
<evidence type="ECO:0000313" key="3">
    <source>
        <dbReference type="Proteomes" id="UP000509429"/>
    </source>
</evidence>
<dbReference type="AlphaFoldDB" id="A0A6N0HQN3"/>
<sequence>MPDIYIKNSQLSVSEVIEKFKQAVTDNQFGILHVFDIKQTLADKGQELAEECHIFEVCNPKVAKDILEKDVNLAIMLPCRISVYTQDNVTKVGLALPFRQIAQLSNINRLLPLVEPVEKSLIKIVDQSIA</sequence>
<dbReference type="PIRSF" id="PIRSF021774">
    <property type="entry name" value="UCP021774"/>
    <property type="match status" value="1"/>
</dbReference>
<accession>A0A6N0HQN3</accession>
<dbReference type="Proteomes" id="UP000509429">
    <property type="component" value="Chromosome"/>
</dbReference>
<dbReference type="EMBL" id="CP054490">
    <property type="protein sequence ID" value="QKQ24655.1"/>
    <property type="molecule type" value="Genomic_DNA"/>
</dbReference>
<feature type="domain" description="DUF302" evidence="1">
    <location>
        <begin position="35"/>
        <end position="94"/>
    </location>
</feature>
<evidence type="ECO:0000313" key="2">
    <source>
        <dbReference type="EMBL" id="QKQ24655.1"/>
    </source>
</evidence>
<dbReference type="InterPro" id="IPR016796">
    <property type="entry name" value="UCP021774"/>
</dbReference>
<dbReference type="RefSeq" id="WP_174606091.1">
    <property type="nucleotide sequence ID" value="NZ_CP054490.1"/>
</dbReference>
<dbReference type="InterPro" id="IPR035923">
    <property type="entry name" value="TT1751-like_sf"/>
</dbReference>
<dbReference type="Gene3D" id="3.30.310.70">
    <property type="entry name" value="TT1751-like domain"/>
    <property type="match status" value="1"/>
</dbReference>
<dbReference type="InterPro" id="IPR005180">
    <property type="entry name" value="DUF302"/>
</dbReference>